<dbReference type="PROSITE" id="PS00676">
    <property type="entry name" value="SIGMA54_INTERACT_2"/>
    <property type="match status" value="1"/>
</dbReference>
<name>A0AAW6AV59_CLOSY</name>
<gene>
    <name evidence="7" type="ORF">PM006_10785</name>
</gene>
<dbReference type="InterPro" id="IPR036388">
    <property type="entry name" value="WH-like_DNA-bd_sf"/>
</dbReference>
<proteinExistence type="predicted"/>
<dbReference type="InterPro" id="IPR003593">
    <property type="entry name" value="AAA+_ATPase"/>
</dbReference>
<evidence type="ECO:0000259" key="6">
    <source>
        <dbReference type="PROSITE" id="PS50045"/>
    </source>
</evidence>
<evidence type="ECO:0000256" key="2">
    <source>
        <dbReference type="ARBA" id="ARBA00022840"/>
    </source>
</evidence>
<dbReference type="RefSeq" id="WP_195344304.1">
    <property type="nucleotide sequence ID" value="NZ_JADNAS010000027.1"/>
</dbReference>
<sequence length="673" mass="75662">MKKKKITFTFTSHVSSALISNLTRDLRLVFGGTVEISTVYTNELRAGDQLISDVFLIMRPGTMQELQHHISDPKKVVLVTRTVSEDAIYRLYDIPKGNRVLVVNDSPETTSETVSMLYQLGVTHLNLLPYLQKTDNLADICFAVTPGERHRVPESIPNIIDIGNRRLDMQTFLDMLPLLNLSSGSFSQALLRYADSTLELHTGIKKRYIQSYVLSETLTQILSLQNSGIIVTDAEFHISYWNTEAEHIMEKRPLFQMALSSCFPAVHAQKMASPDFSDDLISLNGKPFMVKRNPFYTMGQISGYCLTFDSASQIRKNGSELSRKLKSQGLFARYHFDDIIYRDPHMERCIALAKKVAESDNVILITGETGTGKELFAQAIHNYSPRKNKPFVAVNCAALPESLLESELFGYEEGAFTGAKRGGRMGLFEQADEGTIFLDEIGDMPYTLQSRLLRVLQEQQIVRVGGGSVISINVRVLAATNCNLREMIHEKRFREDLFFRLNVFPLCLPPLAARKADIIPLFCRLGGIDESMLDVSVRKQLLNYSWPGNVRELKNAAEYYKLMENLECLPTDMENGSISSTANCRTAHELPNQIMTLIYSRSRAEQTSGRTSLLLELKERGISISENRMERILSKLQESGYIVRNRGRGGICLTEAGTAFLECASSYSAINSE</sequence>
<organism evidence="7 8">
    <name type="scientific">Clostridium symbiosum</name>
    <name type="common">Bacteroides symbiosus</name>
    <dbReference type="NCBI Taxonomy" id="1512"/>
    <lineage>
        <taxon>Bacteria</taxon>
        <taxon>Bacillati</taxon>
        <taxon>Bacillota</taxon>
        <taxon>Clostridia</taxon>
        <taxon>Lachnospirales</taxon>
        <taxon>Lachnospiraceae</taxon>
        <taxon>Otoolea</taxon>
    </lineage>
</organism>
<accession>A0AAW6AV59</accession>
<dbReference type="InterPro" id="IPR058031">
    <property type="entry name" value="AAA_lid_NorR"/>
</dbReference>
<protein>
    <submittedName>
        <fullName evidence="7">Sigma 54-interacting transcriptional regulator</fullName>
    </submittedName>
</protein>
<dbReference type="Gene3D" id="1.10.10.10">
    <property type="entry name" value="Winged helix-like DNA-binding domain superfamily/Winged helix DNA-binding domain"/>
    <property type="match status" value="1"/>
</dbReference>
<dbReference type="InterPro" id="IPR002078">
    <property type="entry name" value="Sigma_54_int"/>
</dbReference>
<dbReference type="InterPro" id="IPR025662">
    <property type="entry name" value="Sigma_54_int_dom_ATP-bd_1"/>
</dbReference>
<reference evidence="7" key="1">
    <citation type="submission" date="2023-01" db="EMBL/GenBank/DDBJ databases">
        <title>Human gut microbiome strain richness.</title>
        <authorList>
            <person name="Chen-Liaw A."/>
        </authorList>
    </citation>
    <scope>NUCLEOTIDE SEQUENCE</scope>
    <source>
        <strain evidence="7">B1_m1001713B170214d0_201011</strain>
    </source>
</reference>
<keyword evidence="4" id="KW-0238">DNA-binding</keyword>
<dbReference type="GO" id="GO:0006355">
    <property type="term" value="P:regulation of DNA-templated transcription"/>
    <property type="evidence" value="ECO:0007669"/>
    <property type="project" value="InterPro"/>
</dbReference>
<comment type="caution">
    <text evidence="7">The sequence shown here is derived from an EMBL/GenBank/DDBJ whole genome shotgun (WGS) entry which is preliminary data.</text>
</comment>
<dbReference type="Gene3D" id="3.40.50.300">
    <property type="entry name" value="P-loop containing nucleotide triphosphate hydrolases"/>
    <property type="match status" value="1"/>
</dbReference>
<evidence type="ECO:0000256" key="3">
    <source>
        <dbReference type="ARBA" id="ARBA00023015"/>
    </source>
</evidence>
<dbReference type="InterPro" id="IPR025944">
    <property type="entry name" value="Sigma_54_int_dom_CS"/>
</dbReference>
<dbReference type="Proteomes" id="UP001300871">
    <property type="component" value="Unassembled WGS sequence"/>
</dbReference>
<dbReference type="EMBL" id="JAQLGM010000024">
    <property type="protein sequence ID" value="MDB2000685.1"/>
    <property type="molecule type" value="Genomic_DNA"/>
</dbReference>
<dbReference type="SMART" id="SM00382">
    <property type="entry name" value="AAA"/>
    <property type="match status" value="1"/>
</dbReference>
<keyword evidence="1" id="KW-0547">Nucleotide-binding</keyword>
<dbReference type="SUPFAM" id="SSF52540">
    <property type="entry name" value="P-loop containing nucleoside triphosphate hydrolases"/>
    <property type="match status" value="1"/>
</dbReference>
<keyword evidence="5" id="KW-0804">Transcription</keyword>
<evidence type="ECO:0000313" key="7">
    <source>
        <dbReference type="EMBL" id="MDB2000685.1"/>
    </source>
</evidence>
<dbReference type="AlphaFoldDB" id="A0AAW6AV59"/>
<dbReference type="PANTHER" id="PTHR32071">
    <property type="entry name" value="TRANSCRIPTIONAL REGULATORY PROTEIN"/>
    <property type="match status" value="1"/>
</dbReference>
<dbReference type="PROSITE" id="PS00688">
    <property type="entry name" value="SIGMA54_INTERACT_3"/>
    <property type="match status" value="1"/>
</dbReference>
<dbReference type="Pfam" id="PF25601">
    <property type="entry name" value="AAA_lid_14"/>
    <property type="match status" value="1"/>
</dbReference>
<dbReference type="InterPro" id="IPR027417">
    <property type="entry name" value="P-loop_NTPase"/>
</dbReference>
<dbReference type="PROSITE" id="PS00675">
    <property type="entry name" value="SIGMA54_INTERACT_1"/>
    <property type="match status" value="1"/>
</dbReference>
<evidence type="ECO:0000256" key="4">
    <source>
        <dbReference type="ARBA" id="ARBA00023125"/>
    </source>
</evidence>
<dbReference type="GO" id="GO:0003677">
    <property type="term" value="F:DNA binding"/>
    <property type="evidence" value="ECO:0007669"/>
    <property type="project" value="UniProtKB-KW"/>
</dbReference>
<dbReference type="Gene3D" id="1.10.8.60">
    <property type="match status" value="1"/>
</dbReference>
<dbReference type="PROSITE" id="PS50045">
    <property type="entry name" value="SIGMA54_INTERACT_4"/>
    <property type="match status" value="1"/>
</dbReference>
<dbReference type="CDD" id="cd00009">
    <property type="entry name" value="AAA"/>
    <property type="match status" value="1"/>
</dbReference>
<feature type="domain" description="Sigma-54 factor interaction" evidence="6">
    <location>
        <begin position="339"/>
        <end position="562"/>
    </location>
</feature>
<dbReference type="Pfam" id="PF00158">
    <property type="entry name" value="Sigma54_activat"/>
    <property type="match status" value="1"/>
</dbReference>
<evidence type="ECO:0000313" key="8">
    <source>
        <dbReference type="Proteomes" id="UP001300871"/>
    </source>
</evidence>
<evidence type="ECO:0000256" key="5">
    <source>
        <dbReference type="ARBA" id="ARBA00023163"/>
    </source>
</evidence>
<dbReference type="FunFam" id="3.40.50.300:FF:000006">
    <property type="entry name" value="DNA-binding transcriptional regulator NtrC"/>
    <property type="match status" value="1"/>
</dbReference>
<evidence type="ECO:0000256" key="1">
    <source>
        <dbReference type="ARBA" id="ARBA00022741"/>
    </source>
</evidence>
<dbReference type="InterPro" id="IPR025943">
    <property type="entry name" value="Sigma_54_int_dom_ATP-bd_2"/>
</dbReference>
<keyword evidence="2" id="KW-0067">ATP-binding</keyword>
<keyword evidence="3" id="KW-0805">Transcription regulation</keyword>
<dbReference type="GO" id="GO:0005524">
    <property type="term" value="F:ATP binding"/>
    <property type="evidence" value="ECO:0007669"/>
    <property type="project" value="UniProtKB-KW"/>
</dbReference>